<comment type="caution">
    <text evidence="2">The sequence shown here is derived from an EMBL/GenBank/DDBJ whole genome shotgun (WGS) entry which is preliminary data.</text>
</comment>
<evidence type="ECO:0000313" key="2">
    <source>
        <dbReference type="EMBL" id="EKS39525.1"/>
    </source>
</evidence>
<name>K8PJ09_9BRAD</name>
<keyword evidence="3" id="KW-1185">Reference proteome</keyword>
<organism evidence="2 3">
    <name type="scientific">Afipia broomeae ATCC 49717</name>
    <dbReference type="NCBI Taxonomy" id="883078"/>
    <lineage>
        <taxon>Bacteria</taxon>
        <taxon>Pseudomonadati</taxon>
        <taxon>Pseudomonadota</taxon>
        <taxon>Alphaproteobacteria</taxon>
        <taxon>Hyphomicrobiales</taxon>
        <taxon>Nitrobacteraceae</taxon>
        <taxon>Afipia</taxon>
    </lineage>
</organism>
<evidence type="ECO:0000256" key="1">
    <source>
        <dbReference type="SAM" id="MobiDB-lite"/>
    </source>
</evidence>
<proteinExistence type="predicted"/>
<protein>
    <submittedName>
        <fullName evidence="2">Uncharacterized protein</fullName>
    </submittedName>
</protein>
<gene>
    <name evidence="2" type="ORF">HMPREF9695_01486</name>
</gene>
<accession>K8PJ09</accession>
<dbReference type="PATRIC" id="fig|883078.3.peg.1521"/>
<sequence>MMMRASGEWPWIPGSREAARPGMTAENVERFNTFDVVPATAGTNNHRISW</sequence>
<dbReference type="Proteomes" id="UP000001096">
    <property type="component" value="Unassembled WGS sequence"/>
</dbReference>
<evidence type="ECO:0000313" key="3">
    <source>
        <dbReference type="Proteomes" id="UP000001096"/>
    </source>
</evidence>
<dbReference type="AlphaFoldDB" id="K8PJ09"/>
<dbReference type="HOGENOM" id="CLU_3113729_0_0_5"/>
<reference evidence="2 3" key="1">
    <citation type="submission" date="2012-04" db="EMBL/GenBank/DDBJ databases">
        <title>The Genome Sequence of Afipia broomeae ATCC 49717.</title>
        <authorList>
            <consortium name="The Broad Institute Genome Sequencing Platform"/>
            <person name="Earl A."/>
            <person name="Ward D."/>
            <person name="Feldgarden M."/>
            <person name="Gevers D."/>
            <person name="Huys G."/>
            <person name="Walker B."/>
            <person name="Young S.K."/>
            <person name="Zeng Q."/>
            <person name="Gargeya S."/>
            <person name="Fitzgerald M."/>
            <person name="Haas B."/>
            <person name="Abouelleil A."/>
            <person name="Alvarado L."/>
            <person name="Arachchi H.M."/>
            <person name="Berlin A."/>
            <person name="Chapman S.B."/>
            <person name="Goldberg J."/>
            <person name="Griggs A."/>
            <person name="Gujja S."/>
            <person name="Hansen M."/>
            <person name="Howarth C."/>
            <person name="Imamovic A."/>
            <person name="Larimer J."/>
            <person name="McCowen C."/>
            <person name="Montmayeur A."/>
            <person name="Murphy C."/>
            <person name="Neiman D."/>
            <person name="Pearson M."/>
            <person name="Priest M."/>
            <person name="Roberts A."/>
            <person name="Saif S."/>
            <person name="Shea T."/>
            <person name="Sisk P."/>
            <person name="Sykes S."/>
            <person name="Wortman J."/>
            <person name="Nusbaum C."/>
            <person name="Birren B."/>
        </authorList>
    </citation>
    <scope>NUCLEOTIDE SEQUENCE [LARGE SCALE GENOMIC DNA]</scope>
    <source>
        <strain evidence="2 3">ATCC 49717</strain>
    </source>
</reference>
<feature type="region of interest" description="Disordered" evidence="1">
    <location>
        <begin position="1"/>
        <end position="20"/>
    </location>
</feature>
<dbReference type="EMBL" id="AGWX01000002">
    <property type="protein sequence ID" value="EKS39525.1"/>
    <property type="molecule type" value="Genomic_DNA"/>
</dbReference>